<organism evidence="1">
    <name type="scientific">marine sediment metagenome</name>
    <dbReference type="NCBI Taxonomy" id="412755"/>
    <lineage>
        <taxon>unclassified sequences</taxon>
        <taxon>metagenomes</taxon>
        <taxon>ecological metagenomes</taxon>
    </lineage>
</organism>
<comment type="caution">
    <text evidence="1">The sequence shown here is derived from an EMBL/GenBank/DDBJ whole genome shotgun (WGS) entry which is preliminary data.</text>
</comment>
<proteinExistence type="predicted"/>
<feature type="non-terminal residue" evidence="1">
    <location>
        <position position="79"/>
    </location>
</feature>
<dbReference type="AlphaFoldDB" id="A0A0F9FEK1"/>
<sequence>MAIAPIHRLKKKETVWLANHKCKHRHNYIEHYNCYITENPDMERIGFLDIECSNLKADYGIILSYCIKKHGEDTIYSDV</sequence>
<evidence type="ECO:0000313" key="1">
    <source>
        <dbReference type="EMBL" id="KKL84703.1"/>
    </source>
</evidence>
<reference evidence="1" key="1">
    <citation type="journal article" date="2015" name="Nature">
        <title>Complex archaea that bridge the gap between prokaryotes and eukaryotes.</title>
        <authorList>
            <person name="Spang A."/>
            <person name="Saw J.H."/>
            <person name="Jorgensen S.L."/>
            <person name="Zaremba-Niedzwiedzka K."/>
            <person name="Martijn J."/>
            <person name="Lind A.E."/>
            <person name="van Eijk R."/>
            <person name="Schleper C."/>
            <person name="Guy L."/>
            <person name="Ettema T.J."/>
        </authorList>
    </citation>
    <scope>NUCLEOTIDE SEQUENCE</scope>
</reference>
<protein>
    <submittedName>
        <fullName evidence="1">Uncharacterized protein</fullName>
    </submittedName>
</protein>
<gene>
    <name evidence="1" type="ORF">LCGC14_1962040</name>
</gene>
<dbReference type="EMBL" id="LAZR01021628">
    <property type="protein sequence ID" value="KKL84703.1"/>
    <property type="molecule type" value="Genomic_DNA"/>
</dbReference>
<name>A0A0F9FEK1_9ZZZZ</name>
<accession>A0A0F9FEK1</accession>